<evidence type="ECO:0000313" key="3">
    <source>
        <dbReference type="Proteomes" id="UP000015462"/>
    </source>
</evidence>
<reference evidence="2 3" key="1">
    <citation type="journal article" date="2013" name="Genome Announc.">
        <title>Genome Sequence of the Pyrene- and Fluoranthene-Degrading Bacterium Cycloclasticus sp. Strain PY97M.</title>
        <authorList>
            <person name="Cui Z."/>
            <person name="Xu G."/>
            <person name="Li Q."/>
            <person name="Gao W."/>
            <person name="Zheng L."/>
        </authorList>
    </citation>
    <scope>NUCLEOTIDE SEQUENCE [LARGE SCALE GENOMIC DNA]</scope>
    <source>
        <strain evidence="2 3">PY97M</strain>
    </source>
</reference>
<name>A0AB33Z1M0_9GAMM</name>
<protein>
    <recommendedName>
        <fullName evidence="1">DUF4124 domain-containing protein</fullName>
    </recommendedName>
</protein>
<dbReference type="EMBL" id="ASHL01000004">
    <property type="protein sequence ID" value="EPD13092.1"/>
    <property type="molecule type" value="Genomic_DNA"/>
</dbReference>
<dbReference type="Pfam" id="PF13511">
    <property type="entry name" value="DUF4124"/>
    <property type="match status" value="1"/>
</dbReference>
<evidence type="ECO:0000259" key="1">
    <source>
        <dbReference type="Pfam" id="PF13511"/>
    </source>
</evidence>
<dbReference type="Proteomes" id="UP000015462">
    <property type="component" value="Unassembled WGS sequence"/>
</dbReference>
<proteinExistence type="predicted"/>
<comment type="caution">
    <text evidence="2">The sequence shown here is derived from an EMBL/GenBank/DDBJ whole genome shotgun (WGS) entry which is preliminary data.</text>
</comment>
<gene>
    <name evidence="2" type="ORF">L196_05605</name>
</gene>
<accession>A0AB33Z1M0</accession>
<dbReference type="InterPro" id="IPR025392">
    <property type="entry name" value="DUF4124"/>
</dbReference>
<keyword evidence="3" id="KW-1185">Reference proteome</keyword>
<feature type="domain" description="DUF4124" evidence="1">
    <location>
        <begin position="40"/>
        <end position="85"/>
    </location>
</feature>
<sequence>MKDPAIAGFFFAQILRNMVLWLHSTVIKEQGMKRSIILITIFLAGFVQADVYKYINKQGKTAYSDTPVKGAEKVIVPPIMTYEAPNIPTKKIVTSEERKELTEANIPYDHISIISPIEQGTVRSNQGIVNVTYDLQPALQEEDTVELLLDGVVQEGFNLEGVERGAHVVQVQVIDKNGEVKITSPSVTFYLQRSTAS</sequence>
<organism evidence="2 3">
    <name type="scientific">Cycloclasticus pugetii</name>
    <dbReference type="NCBI Taxonomy" id="34068"/>
    <lineage>
        <taxon>Bacteria</taxon>
        <taxon>Pseudomonadati</taxon>
        <taxon>Pseudomonadota</taxon>
        <taxon>Gammaproteobacteria</taxon>
        <taxon>Thiotrichales</taxon>
        <taxon>Piscirickettsiaceae</taxon>
        <taxon>Cycloclasticus</taxon>
    </lineage>
</organism>
<evidence type="ECO:0000313" key="2">
    <source>
        <dbReference type="EMBL" id="EPD13092.1"/>
    </source>
</evidence>
<dbReference type="AlphaFoldDB" id="A0AB33Z1M0"/>